<evidence type="ECO:0000313" key="4">
    <source>
        <dbReference type="EMBL" id="ORY04726.1"/>
    </source>
</evidence>
<feature type="compositionally biased region" description="Polar residues" evidence="2">
    <location>
        <begin position="215"/>
        <end position="232"/>
    </location>
</feature>
<keyword evidence="1" id="KW-0862">Zinc</keyword>
<dbReference type="Proteomes" id="UP000193498">
    <property type="component" value="Unassembled WGS sequence"/>
</dbReference>
<evidence type="ECO:0000256" key="1">
    <source>
        <dbReference type="PROSITE-ProRule" id="PRU00047"/>
    </source>
</evidence>
<evidence type="ECO:0000313" key="5">
    <source>
        <dbReference type="Proteomes" id="UP000193498"/>
    </source>
</evidence>
<dbReference type="PROSITE" id="PS50158">
    <property type="entry name" value="ZF_CCHC"/>
    <property type="match status" value="1"/>
</dbReference>
<feature type="region of interest" description="Disordered" evidence="2">
    <location>
        <begin position="98"/>
        <end position="124"/>
    </location>
</feature>
<dbReference type="EMBL" id="MCFE01000032">
    <property type="protein sequence ID" value="ORY04726.1"/>
    <property type="molecule type" value="Genomic_DNA"/>
</dbReference>
<keyword evidence="1" id="KW-0863">Zinc-finger</keyword>
<accession>A0A1Y1Z3E2</accession>
<dbReference type="GO" id="GO:0003676">
    <property type="term" value="F:nucleic acid binding"/>
    <property type="evidence" value="ECO:0007669"/>
    <property type="project" value="InterPro"/>
</dbReference>
<protein>
    <recommendedName>
        <fullName evidence="3">CCHC-type domain-containing protein</fullName>
    </recommendedName>
</protein>
<keyword evidence="1" id="KW-0479">Metal-binding</keyword>
<comment type="caution">
    <text evidence="4">The sequence shown here is derived from an EMBL/GenBank/DDBJ whole genome shotgun (WGS) entry which is preliminary data.</text>
</comment>
<evidence type="ECO:0000256" key="2">
    <source>
        <dbReference type="SAM" id="MobiDB-lite"/>
    </source>
</evidence>
<gene>
    <name evidence="4" type="ORF">K493DRAFT_311269</name>
</gene>
<feature type="region of interest" description="Disordered" evidence="2">
    <location>
        <begin position="188"/>
        <end position="255"/>
    </location>
</feature>
<dbReference type="InterPro" id="IPR001878">
    <property type="entry name" value="Znf_CCHC"/>
</dbReference>
<keyword evidence="5" id="KW-1185">Reference proteome</keyword>
<dbReference type="AlphaFoldDB" id="A0A1Y1Z3E2"/>
<sequence>MDSHPGNHSFVAQGHASTSSSKSSFDQETRVEATRANPTSTIPSNTEFNHQQNHIHSTPYTDRPSQTGSSSNINNLINATNLEATKAKPKRRTCYQCGEAGHTTTNCSQTEISHSLPKRSSGKKLTPEEIQLVIHCYFKCEEERLTHKSVIKADSVRRTAFYLGMSKNTVARLVREYAQTGELPISKARSEGSKAQAVVSGPSRKKMKGKEVEGQKTTSNPHNDTHSRSLSPPATVEPETSSPPVSSQQDTSPPMTITAQSLMGIHEMLTNSSSHFFESDAALSNIMNPIDDDENDTMFNFHIHVPETDPKT</sequence>
<organism evidence="4 5">
    <name type="scientific">Basidiobolus meristosporus CBS 931.73</name>
    <dbReference type="NCBI Taxonomy" id="1314790"/>
    <lineage>
        <taxon>Eukaryota</taxon>
        <taxon>Fungi</taxon>
        <taxon>Fungi incertae sedis</taxon>
        <taxon>Zoopagomycota</taxon>
        <taxon>Entomophthoromycotina</taxon>
        <taxon>Basidiobolomycetes</taxon>
        <taxon>Basidiobolales</taxon>
        <taxon>Basidiobolaceae</taxon>
        <taxon>Basidiobolus</taxon>
    </lineage>
</organism>
<proteinExistence type="predicted"/>
<dbReference type="InParanoid" id="A0A1Y1Z3E2"/>
<name>A0A1Y1Z3E2_9FUNG</name>
<feature type="region of interest" description="Disordered" evidence="2">
    <location>
        <begin position="1"/>
        <end position="73"/>
    </location>
</feature>
<feature type="compositionally biased region" description="Polar residues" evidence="2">
    <location>
        <begin position="36"/>
        <end position="73"/>
    </location>
</feature>
<dbReference type="GO" id="GO:0008270">
    <property type="term" value="F:zinc ion binding"/>
    <property type="evidence" value="ECO:0007669"/>
    <property type="project" value="UniProtKB-KW"/>
</dbReference>
<dbReference type="SUPFAM" id="SSF57756">
    <property type="entry name" value="Retrovirus zinc finger-like domains"/>
    <property type="match status" value="1"/>
</dbReference>
<feature type="domain" description="CCHC-type" evidence="3">
    <location>
        <begin position="94"/>
        <end position="109"/>
    </location>
</feature>
<dbReference type="InterPro" id="IPR036875">
    <property type="entry name" value="Znf_CCHC_sf"/>
</dbReference>
<evidence type="ECO:0000259" key="3">
    <source>
        <dbReference type="PROSITE" id="PS50158"/>
    </source>
</evidence>
<reference evidence="4 5" key="1">
    <citation type="submission" date="2016-07" db="EMBL/GenBank/DDBJ databases">
        <title>Pervasive Adenine N6-methylation of Active Genes in Fungi.</title>
        <authorList>
            <consortium name="DOE Joint Genome Institute"/>
            <person name="Mondo S.J."/>
            <person name="Dannebaum R.O."/>
            <person name="Kuo R.C."/>
            <person name="Labutti K."/>
            <person name="Haridas S."/>
            <person name="Kuo A."/>
            <person name="Salamov A."/>
            <person name="Ahrendt S.R."/>
            <person name="Lipzen A."/>
            <person name="Sullivan W."/>
            <person name="Andreopoulos W.B."/>
            <person name="Clum A."/>
            <person name="Lindquist E."/>
            <person name="Daum C."/>
            <person name="Ramamoorthy G.K."/>
            <person name="Gryganskyi A."/>
            <person name="Culley D."/>
            <person name="Magnuson J.K."/>
            <person name="James T.Y."/>
            <person name="O'Malley M.A."/>
            <person name="Stajich J.E."/>
            <person name="Spatafora J.W."/>
            <person name="Visel A."/>
            <person name="Grigoriev I.V."/>
        </authorList>
    </citation>
    <scope>NUCLEOTIDE SEQUENCE [LARGE SCALE GENOMIC DNA]</scope>
    <source>
        <strain evidence="4 5">CBS 931.73</strain>
    </source>
</reference>
<feature type="compositionally biased region" description="Low complexity" evidence="2">
    <location>
        <begin position="236"/>
        <end position="249"/>
    </location>
</feature>
<feature type="compositionally biased region" description="Polar residues" evidence="2">
    <location>
        <begin position="102"/>
        <end position="113"/>
    </location>
</feature>
<feature type="compositionally biased region" description="Polar residues" evidence="2">
    <location>
        <begin position="15"/>
        <end position="24"/>
    </location>
</feature>
<dbReference type="Gene3D" id="4.10.60.10">
    <property type="entry name" value="Zinc finger, CCHC-type"/>
    <property type="match status" value="1"/>
</dbReference>